<dbReference type="InterPro" id="IPR008988">
    <property type="entry name" value="Transcriptional_repressor_C"/>
</dbReference>
<protein>
    <submittedName>
        <fullName evidence="3">Ferrous iron transport protein A</fullName>
    </submittedName>
</protein>
<organism evidence="3 4">
    <name type="scientific">Venenivibrio stagnispumantis</name>
    <dbReference type="NCBI Taxonomy" id="407998"/>
    <lineage>
        <taxon>Bacteria</taxon>
        <taxon>Pseudomonadati</taxon>
        <taxon>Aquificota</taxon>
        <taxon>Aquificia</taxon>
        <taxon>Aquificales</taxon>
        <taxon>Hydrogenothermaceae</taxon>
        <taxon>Venenivibrio</taxon>
    </lineage>
</organism>
<keyword evidence="1" id="KW-0408">Iron</keyword>
<evidence type="ECO:0000313" key="4">
    <source>
        <dbReference type="Proteomes" id="UP001157947"/>
    </source>
</evidence>
<evidence type="ECO:0000256" key="1">
    <source>
        <dbReference type="ARBA" id="ARBA00023004"/>
    </source>
</evidence>
<dbReference type="AlphaFoldDB" id="A0AA45WLN2"/>
<feature type="domain" description="Ferrous iron transporter FeoA-like" evidence="2">
    <location>
        <begin position="1"/>
        <end position="74"/>
    </location>
</feature>
<dbReference type="InterPro" id="IPR007167">
    <property type="entry name" value="Fe-transptr_FeoA-like"/>
</dbReference>
<sequence>MKLSELKVGEFGKITNVKGKNPDIKRRLREMGLIKGEILKVEKIAPLGDPIEVNVKGYKLSLRKEEANYIEVEKN</sequence>
<dbReference type="Proteomes" id="UP001157947">
    <property type="component" value="Unassembled WGS sequence"/>
</dbReference>
<gene>
    <name evidence="3" type="ORF">SAMN06264868_10881</name>
</gene>
<dbReference type="EMBL" id="FXTX01000008">
    <property type="protein sequence ID" value="SMP11441.1"/>
    <property type="molecule type" value="Genomic_DNA"/>
</dbReference>
<dbReference type="GO" id="GO:0046914">
    <property type="term" value="F:transition metal ion binding"/>
    <property type="evidence" value="ECO:0007669"/>
    <property type="project" value="InterPro"/>
</dbReference>
<comment type="caution">
    <text evidence="3">The sequence shown here is derived from an EMBL/GenBank/DDBJ whole genome shotgun (WGS) entry which is preliminary data.</text>
</comment>
<name>A0AA45WLN2_9AQUI</name>
<dbReference type="SMART" id="SM00899">
    <property type="entry name" value="FeoA"/>
    <property type="match status" value="1"/>
</dbReference>
<accession>A0AA45WLN2</accession>
<keyword evidence="4" id="KW-1185">Reference proteome</keyword>
<dbReference type="RefSeq" id="WP_265134262.1">
    <property type="nucleotide sequence ID" value="NZ_FXTX01000008.1"/>
</dbReference>
<dbReference type="Gene3D" id="2.30.30.90">
    <property type="match status" value="1"/>
</dbReference>
<dbReference type="PANTHER" id="PTHR42954">
    <property type="entry name" value="FE(2+) TRANSPORT PROTEIN A"/>
    <property type="match status" value="1"/>
</dbReference>
<dbReference type="InterPro" id="IPR038157">
    <property type="entry name" value="FeoA_core_dom"/>
</dbReference>
<dbReference type="InterPro" id="IPR052713">
    <property type="entry name" value="FeoA"/>
</dbReference>
<evidence type="ECO:0000259" key="2">
    <source>
        <dbReference type="SMART" id="SM00899"/>
    </source>
</evidence>
<proteinExistence type="predicted"/>
<evidence type="ECO:0000313" key="3">
    <source>
        <dbReference type="EMBL" id="SMP11441.1"/>
    </source>
</evidence>
<dbReference type="SUPFAM" id="SSF50037">
    <property type="entry name" value="C-terminal domain of transcriptional repressors"/>
    <property type="match status" value="1"/>
</dbReference>
<dbReference type="PANTHER" id="PTHR42954:SF2">
    <property type="entry name" value="FE(2+) TRANSPORT PROTEIN A"/>
    <property type="match status" value="1"/>
</dbReference>
<reference evidence="3" key="1">
    <citation type="submission" date="2017-05" db="EMBL/GenBank/DDBJ databases">
        <authorList>
            <person name="Varghese N."/>
            <person name="Submissions S."/>
        </authorList>
    </citation>
    <scope>NUCLEOTIDE SEQUENCE</scope>
    <source>
        <strain evidence="3">DSM 18763</strain>
    </source>
</reference>
<dbReference type="Pfam" id="PF04023">
    <property type="entry name" value="FeoA"/>
    <property type="match status" value="1"/>
</dbReference>